<dbReference type="HOGENOM" id="CLU_167443_2_0_9"/>
<proteinExistence type="predicted"/>
<organism evidence="2 3">
    <name type="scientific">Gottschalkia acidurici (strain ATCC 7906 / DSM 604 / BCRC 14475 / CIP 104303 / KCTC 5404 / NCIMB 10678 / 9a)</name>
    <name type="common">Clostridium acidurici</name>
    <dbReference type="NCBI Taxonomy" id="1128398"/>
    <lineage>
        <taxon>Bacteria</taxon>
        <taxon>Bacillati</taxon>
        <taxon>Bacillota</taxon>
        <taxon>Tissierellia</taxon>
        <taxon>Tissierellales</taxon>
        <taxon>Gottschalkiaceae</taxon>
        <taxon>Gottschalkia</taxon>
    </lineage>
</organism>
<dbReference type="Pfam" id="PF11823">
    <property type="entry name" value="Se_S_carrier"/>
    <property type="match status" value="1"/>
</dbReference>
<dbReference type="OrthoDB" id="1708101at2"/>
<dbReference type="AlphaFoldDB" id="K0AZX0"/>
<protein>
    <recommendedName>
        <fullName evidence="1">Putative Se/S carrier protein-like domain-containing protein</fullName>
    </recommendedName>
</protein>
<dbReference type="KEGG" id="cad:Curi_c13260"/>
<evidence type="ECO:0000313" key="3">
    <source>
        <dbReference type="Proteomes" id="UP000006094"/>
    </source>
</evidence>
<dbReference type="eggNOG" id="ENOG50337W1">
    <property type="taxonomic scope" value="Bacteria"/>
</dbReference>
<evidence type="ECO:0000259" key="1">
    <source>
        <dbReference type="Pfam" id="PF11823"/>
    </source>
</evidence>
<reference evidence="2 3" key="1">
    <citation type="journal article" date="2012" name="PLoS ONE">
        <title>The purine-utilizing bacterium Clostridium acidurici 9a: a genome-guided metabolic reconsideration.</title>
        <authorList>
            <person name="Hartwich K."/>
            <person name="Poehlein A."/>
            <person name="Daniel R."/>
        </authorList>
    </citation>
    <scope>NUCLEOTIDE SEQUENCE [LARGE SCALE GENOMIC DNA]</scope>
    <source>
        <strain evidence="3">ATCC 7906 / DSM 604 / BCRC 14475 / CIP 104303 / KCTC 5404 / NCIMB 10678 / 9a</strain>
    </source>
</reference>
<dbReference type="Proteomes" id="UP000006094">
    <property type="component" value="Chromosome"/>
</dbReference>
<dbReference type="InterPro" id="IPR021778">
    <property type="entry name" value="Se/S_carrier-like"/>
</dbReference>
<feature type="domain" description="Putative Se/S carrier protein-like" evidence="1">
    <location>
        <begin position="4"/>
        <end position="51"/>
    </location>
</feature>
<evidence type="ECO:0000313" key="2">
    <source>
        <dbReference type="EMBL" id="AFS78337.1"/>
    </source>
</evidence>
<dbReference type="EMBL" id="CP003326">
    <property type="protein sequence ID" value="AFS78337.1"/>
    <property type="molecule type" value="Genomic_DNA"/>
</dbReference>
<name>K0AZX0_GOTA9</name>
<dbReference type="RefSeq" id="WP_014967474.1">
    <property type="nucleotide sequence ID" value="NC_018664.1"/>
</dbReference>
<gene>
    <name evidence="2" type="ordered locus">Curi_c13260</name>
</gene>
<accession>K0AZX0</accession>
<keyword evidence="3" id="KW-1185">Reference proteome</keyword>
<sequence length="89" mass="10424">MKEYYIAVFKSKNYAMQIFYTLENHGYYFFNLISTPAQISGGCGYSIKFNRLSDIEYFRIVAGDLNSILQGVYSVERINGKRYYENITI</sequence>